<reference evidence="1" key="1">
    <citation type="submission" date="2022-04" db="EMBL/GenBank/DDBJ databases">
        <title>A functionally conserved STORR gene fusion in Papaver species that diverged 16.8 million years ago.</title>
        <authorList>
            <person name="Catania T."/>
        </authorList>
    </citation>
    <scope>NUCLEOTIDE SEQUENCE</scope>
    <source>
        <strain evidence="1">S-188037</strain>
    </source>
</reference>
<evidence type="ECO:0000313" key="1">
    <source>
        <dbReference type="EMBL" id="KAI3847300.1"/>
    </source>
</evidence>
<dbReference type="GO" id="GO:0003676">
    <property type="term" value="F:nucleic acid binding"/>
    <property type="evidence" value="ECO:0007669"/>
    <property type="project" value="InterPro"/>
</dbReference>
<keyword evidence="2" id="KW-1185">Reference proteome</keyword>
<dbReference type="SUPFAM" id="SSF54928">
    <property type="entry name" value="RNA-binding domain, RBD"/>
    <property type="match status" value="1"/>
</dbReference>
<dbReference type="AlphaFoldDB" id="A0AAD4X523"/>
<dbReference type="EMBL" id="JAJJMB010016419">
    <property type="protein sequence ID" value="KAI3847300.1"/>
    <property type="molecule type" value="Genomic_DNA"/>
</dbReference>
<sequence>MSRESVEIGLYGELSRHGPIVSIEVKKDWHFPWYNATINYQTWRSMQQALAAVRAGVQVGDRKVLDTHPKKRNK</sequence>
<organism evidence="1 2">
    <name type="scientific">Papaver atlanticum</name>
    <dbReference type="NCBI Taxonomy" id="357466"/>
    <lineage>
        <taxon>Eukaryota</taxon>
        <taxon>Viridiplantae</taxon>
        <taxon>Streptophyta</taxon>
        <taxon>Embryophyta</taxon>
        <taxon>Tracheophyta</taxon>
        <taxon>Spermatophyta</taxon>
        <taxon>Magnoliopsida</taxon>
        <taxon>Ranunculales</taxon>
        <taxon>Papaveraceae</taxon>
        <taxon>Papaveroideae</taxon>
        <taxon>Papaver</taxon>
    </lineage>
</organism>
<evidence type="ECO:0000313" key="2">
    <source>
        <dbReference type="Proteomes" id="UP001202328"/>
    </source>
</evidence>
<gene>
    <name evidence="1" type="ORF">MKW98_022433</name>
</gene>
<comment type="caution">
    <text evidence="1">The sequence shown here is derived from an EMBL/GenBank/DDBJ whole genome shotgun (WGS) entry which is preliminary data.</text>
</comment>
<protein>
    <submittedName>
        <fullName evidence="1">Uncharacterized protein</fullName>
    </submittedName>
</protein>
<accession>A0AAD4X523</accession>
<dbReference type="Proteomes" id="UP001202328">
    <property type="component" value="Unassembled WGS sequence"/>
</dbReference>
<name>A0AAD4X523_9MAGN</name>
<dbReference type="InterPro" id="IPR035979">
    <property type="entry name" value="RBD_domain_sf"/>
</dbReference>
<proteinExistence type="predicted"/>